<dbReference type="Proteomes" id="UP000023152">
    <property type="component" value="Unassembled WGS sequence"/>
</dbReference>
<dbReference type="AlphaFoldDB" id="X6M7E7"/>
<dbReference type="SUPFAM" id="SSF48371">
    <property type="entry name" value="ARM repeat"/>
    <property type="match status" value="1"/>
</dbReference>
<proteinExistence type="predicted"/>
<reference evidence="1 2" key="1">
    <citation type="journal article" date="2013" name="Curr. Biol.">
        <title>The Genome of the Foraminiferan Reticulomyxa filosa.</title>
        <authorList>
            <person name="Glockner G."/>
            <person name="Hulsmann N."/>
            <person name="Schleicher M."/>
            <person name="Noegel A.A."/>
            <person name="Eichinger L."/>
            <person name="Gallinger C."/>
            <person name="Pawlowski J."/>
            <person name="Sierra R."/>
            <person name="Euteneuer U."/>
            <person name="Pillet L."/>
            <person name="Moustafa A."/>
            <person name="Platzer M."/>
            <person name="Groth M."/>
            <person name="Szafranski K."/>
            <person name="Schliwa M."/>
        </authorList>
    </citation>
    <scope>NUCLEOTIDE SEQUENCE [LARGE SCALE GENOMIC DNA]</scope>
</reference>
<dbReference type="InterPro" id="IPR016024">
    <property type="entry name" value="ARM-type_fold"/>
</dbReference>
<accession>X6M7E7</accession>
<feature type="non-terminal residue" evidence="1">
    <location>
        <position position="1"/>
    </location>
</feature>
<sequence length="208" mass="24022">VISFNICLIDYPMNRKKIIVKNTQLIGEFSIKWNEKQLNDASNSLKDTLNEDYCGMYRATLETITVKLSGKQFDNAFNYLICEGKDTYNLPKMIAQRLDEKQMSIAWNYLMDKLNDKNEHPNIRIKSFYSSMGIFTDKNNNTDMCGKCAKLLGIIAVNRNGKHFNDAFKCFTNGLKDSNLMVRALCVQSLVTLSKKWNENHLILFFNV</sequence>
<keyword evidence="2" id="KW-1185">Reference proteome</keyword>
<evidence type="ECO:0000313" key="2">
    <source>
        <dbReference type="Proteomes" id="UP000023152"/>
    </source>
</evidence>
<comment type="caution">
    <text evidence="1">The sequence shown here is derived from an EMBL/GenBank/DDBJ whole genome shotgun (WGS) entry which is preliminary data.</text>
</comment>
<evidence type="ECO:0000313" key="1">
    <source>
        <dbReference type="EMBL" id="ETO09888.1"/>
    </source>
</evidence>
<protein>
    <submittedName>
        <fullName evidence="1">Uncharacterized protein</fullName>
    </submittedName>
</protein>
<gene>
    <name evidence="1" type="ORF">RFI_27486</name>
</gene>
<dbReference type="EMBL" id="ASPP01023836">
    <property type="protein sequence ID" value="ETO09888.1"/>
    <property type="molecule type" value="Genomic_DNA"/>
</dbReference>
<organism evidence="1 2">
    <name type="scientific">Reticulomyxa filosa</name>
    <dbReference type="NCBI Taxonomy" id="46433"/>
    <lineage>
        <taxon>Eukaryota</taxon>
        <taxon>Sar</taxon>
        <taxon>Rhizaria</taxon>
        <taxon>Retaria</taxon>
        <taxon>Foraminifera</taxon>
        <taxon>Monothalamids</taxon>
        <taxon>Reticulomyxidae</taxon>
        <taxon>Reticulomyxa</taxon>
    </lineage>
</organism>
<name>X6M7E7_RETFI</name>